<feature type="transmembrane region" description="Helical" evidence="10">
    <location>
        <begin position="413"/>
        <end position="432"/>
    </location>
</feature>
<dbReference type="RefSeq" id="WP_379013916.1">
    <property type="nucleotide sequence ID" value="NZ_JBHSDC010000018.1"/>
</dbReference>
<feature type="transmembrane region" description="Helical" evidence="10">
    <location>
        <begin position="156"/>
        <end position="178"/>
    </location>
</feature>
<comment type="caution">
    <text evidence="11">The sequence shown here is derived from an EMBL/GenBank/DDBJ whole genome shotgun (WGS) entry which is preliminary data.</text>
</comment>
<comment type="subcellular location">
    <subcellularLocation>
        <location evidence="1">Cell membrane</location>
        <topology evidence="1">Multi-pass membrane protein</topology>
    </subcellularLocation>
</comment>
<feature type="transmembrane region" description="Helical" evidence="10">
    <location>
        <begin position="387"/>
        <end position="407"/>
    </location>
</feature>
<keyword evidence="8 10" id="KW-0472">Membrane</keyword>
<feature type="transmembrane region" description="Helical" evidence="10">
    <location>
        <begin position="127"/>
        <end position="144"/>
    </location>
</feature>
<evidence type="ECO:0000256" key="6">
    <source>
        <dbReference type="ARBA" id="ARBA00022989"/>
    </source>
</evidence>
<keyword evidence="7" id="KW-0406">Ion transport</keyword>
<reference evidence="12" key="1">
    <citation type="journal article" date="2019" name="Int. J. Syst. Evol. Microbiol.">
        <title>The Global Catalogue of Microorganisms (GCM) 10K type strain sequencing project: providing services to taxonomists for standard genome sequencing and annotation.</title>
        <authorList>
            <consortium name="The Broad Institute Genomics Platform"/>
            <consortium name="The Broad Institute Genome Sequencing Center for Infectious Disease"/>
            <person name="Wu L."/>
            <person name="Ma J."/>
        </authorList>
    </citation>
    <scope>NUCLEOTIDE SEQUENCE [LARGE SCALE GENOMIC DNA]</scope>
    <source>
        <strain evidence="12">CECT 8010</strain>
    </source>
</reference>
<feature type="transmembrane region" description="Helical" evidence="10">
    <location>
        <begin position="190"/>
        <end position="210"/>
    </location>
</feature>
<sequence>MMMQAFRATLKIAIPLILGNLTQVAYGLIDTAMIGRLGYRELAAASLVSNIVAIPLVIGMGLMIAITPLVAIANGKNDFQKSSHILFNGWVLSIVAGTVLAVTVHLLSLYVHHIGQEPAVATLAKNYLIIMGYSLLPMMVFLATKQFTDALQFTKTAMILSVISLPINAFLCWVFIYGNLGMTALGINGAGLATLISRILLAIAMMVVVIKHPLFTQYIQLRKQAWQVKLSTLQEMLKLGIPSSLQYCMEAGAFSISGIMVGWLGAVQQASHQVTLNCASTTFMASLGFSMAGSIRVSDAYSRGKAEAIAAIGKSTAIGGLLYGAFSGLLLIALGKYLPYIFTQDAAVVTTSTMLLFYAAVFQISDATQAIGVGLCRGIKDVVRPTIYVAIAYWVIGIPVGYILAFTYHMGAAGIWIGLVVGLSVSSILLNYRFFKNINNKTV</sequence>
<evidence type="ECO:0000256" key="5">
    <source>
        <dbReference type="ARBA" id="ARBA00022692"/>
    </source>
</evidence>
<feature type="transmembrane region" description="Helical" evidence="10">
    <location>
        <begin position="51"/>
        <end position="73"/>
    </location>
</feature>
<evidence type="ECO:0000313" key="12">
    <source>
        <dbReference type="Proteomes" id="UP001595906"/>
    </source>
</evidence>
<dbReference type="InterPro" id="IPR050222">
    <property type="entry name" value="MATE_MdtK"/>
</dbReference>
<evidence type="ECO:0000256" key="10">
    <source>
        <dbReference type="SAM" id="Phobius"/>
    </source>
</evidence>
<keyword evidence="5 10" id="KW-0812">Transmembrane</keyword>
<dbReference type="PANTHER" id="PTHR43298">
    <property type="entry name" value="MULTIDRUG RESISTANCE PROTEIN NORM-RELATED"/>
    <property type="match status" value="1"/>
</dbReference>
<name>A0ABV8PZB5_9BACT</name>
<dbReference type="NCBIfam" id="TIGR00797">
    <property type="entry name" value="matE"/>
    <property type="match status" value="1"/>
</dbReference>
<evidence type="ECO:0000256" key="7">
    <source>
        <dbReference type="ARBA" id="ARBA00023065"/>
    </source>
</evidence>
<dbReference type="PIRSF" id="PIRSF006603">
    <property type="entry name" value="DinF"/>
    <property type="match status" value="1"/>
</dbReference>
<dbReference type="PANTHER" id="PTHR43298:SF2">
    <property type="entry name" value="FMN_FAD EXPORTER YEEO-RELATED"/>
    <property type="match status" value="1"/>
</dbReference>
<keyword evidence="12" id="KW-1185">Reference proteome</keyword>
<evidence type="ECO:0000313" key="11">
    <source>
        <dbReference type="EMBL" id="MFC4232165.1"/>
    </source>
</evidence>
<evidence type="ECO:0000256" key="4">
    <source>
        <dbReference type="ARBA" id="ARBA00022475"/>
    </source>
</evidence>
<dbReference type="InterPro" id="IPR048279">
    <property type="entry name" value="MdtK-like"/>
</dbReference>
<evidence type="ECO:0000256" key="8">
    <source>
        <dbReference type="ARBA" id="ARBA00023136"/>
    </source>
</evidence>
<dbReference type="EMBL" id="JBHSDC010000018">
    <property type="protein sequence ID" value="MFC4232165.1"/>
    <property type="molecule type" value="Genomic_DNA"/>
</dbReference>
<dbReference type="Pfam" id="PF01554">
    <property type="entry name" value="MatE"/>
    <property type="match status" value="2"/>
</dbReference>
<evidence type="ECO:0000256" key="3">
    <source>
        <dbReference type="ARBA" id="ARBA00022449"/>
    </source>
</evidence>
<keyword evidence="4" id="KW-1003">Cell membrane</keyword>
<dbReference type="InterPro" id="IPR002528">
    <property type="entry name" value="MATE_fam"/>
</dbReference>
<protein>
    <recommendedName>
        <fullName evidence="9">Multidrug-efflux transporter</fullName>
    </recommendedName>
</protein>
<gene>
    <name evidence="11" type="ORF">ACFOW1_09700</name>
</gene>
<evidence type="ECO:0000256" key="9">
    <source>
        <dbReference type="ARBA" id="ARBA00031636"/>
    </source>
</evidence>
<feature type="transmembrane region" description="Helical" evidence="10">
    <location>
        <begin position="85"/>
        <end position="107"/>
    </location>
</feature>
<evidence type="ECO:0000256" key="2">
    <source>
        <dbReference type="ARBA" id="ARBA00022448"/>
    </source>
</evidence>
<dbReference type="CDD" id="cd13131">
    <property type="entry name" value="MATE_NorM_like"/>
    <property type="match status" value="1"/>
</dbReference>
<evidence type="ECO:0000256" key="1">
    <source>
        <dbReference type="ARBA" id="ARBA00004651"/>
    </source>
</evidence>
<keyword evidence="3" id="KW-0050">Antiport</keyword>
<proteinExistence type="predicted"/>
<keyword evidence="6 10" id="KW-1133">Transmembrane helix</keyword>
<keyword evidence="2" id="KW-0813">Transport</keyword>
<organism evidence="11 12">
    <name type="scientific">Parasediminibacterium paludis</name>
    <dbReference type="NCBI Taxonomy" id="908966"/>
    <lineage>
        <taxon>Bacteria</taxon>
        <taxon>Pseudomonadati</taxon>
        <taxon>Bacteroidota</taxon>
        <taxon>Chitinophagia</taxon>
        <taxon>Chitinophagales</taxon>
        <taxon>Chitinophagaceae</taxon>
        <taxon>Parasediminibacterium</taxon>
    </lineage>
</organism>
<feature type="transmembrane region" description="Helical" evidence="10">
    <location>
        <begin position="316"/>
        <end position="335"/>
    </location>
</feature>
<accession>A0ABV8PZB5</accession>
<dbReference type="Proteomes" id="UP001595906">
    <property type="component" value="Unassembled WGS sequence"/>
</dbReference>